<dbReference type="Proteomes" id="UP000215914">
    <property type="component" value="Chromosome 12"/>
</dbReference>
<evidence type="ECO:0000313" key="3">
    <source>
        <dbReference type="EMBL" id="OTG05885.1"/>
    </source>
</evidence>
<dbReference type="AlphaFoldDB" id="A0A251T445"/>
<name>A0A251T445_HELAN</name>
<evidence type="ECO:0000256" key="2">
    <source>
        <dbReference type="SAM" id="Phobius"/>
    </source>
</evidence>
<organism evidence="3 4">
    <name type="scientific">Helianthus annuus</name>
    <name type="common">Common sunflower</name>
    <dbReference type="NCBI Taxonomy" id="4232"/>
    <lineage>
        <taxon>Eukaryota</taxon>
        <taxon>Viridiplantae</taxon>
        <taxon>Streptophyta</taxon>
        <taxon>Embryophyta</taxon>
        <taxon>Tracheophyta</taxon>
        <taxon>Spermatophyta</taxon>
        <taxon>Magnoliopsida</taxon>
        <taxon>eudicotyledons</taxon>
        <taxon>Gunneridae</taxon>
        <taxon>Pentapetalae</taxon>
        <taxon>asterids</taxon>
        <taxon>campanulids</taxon>
        <taxon>Asterales</taxon>
        <taxon>Asteraceae</taxon>
        <taxon>Asteroideae</taxon>
        <taxon>Heliantheae alliance</taxon>
        <taxon>Heliantheae</taxon>
        <taxon>Helianthus</taxon>
    </lineage>
</organism>
<protein>
    <submittedName>
        <fullName evidence="3">Uncharacterized protein</fullName>
    </submittedName>
</protein>
<proteinExistence type="predicted"/>
<feature type="compositionally biased region" description="Polar residues" evidence="1">
    <location>
        <begin position="84"/>
        <end position="114"/>
    </location>
</feature>
<dbReference type="EMBL" id="CM007901">
    <property type="protein sequence ID" value="OTG05885.1"/>
    <property type="molecule type" value="Genomic_DNA"/>
</dbReference>
<keyword evidence="2" id="KW-1133">Transmembrane helix</keyword>
<keyword evidence="4" id="KW-1185">Reference proteome</keyword>
<sequence>MTMMYAVDNRFLSFWFGFFLSDTGGGSTRVTVFRQLGERRQFTAGAAVVIWALGSSFSWFVFGSTLFRLRFVLVSSSGQQTVNEVNGGQTVNNGQPQSTRSTSESNSVNNGQSRSKPDPECFSCTLASHVLETTSQNHDKLALHMEVQVTFSETMARLE</sequence>
<accession>A0A251T445</accession>
<feature type="region of interest" description="Disordered" evidence="1">
    <location>
        <begin position="84"/>
        <end position="119"/>
    </location>
</feature>
<evidence type="ECO:0000313" key="4">
    <source>
        <dbReference type="Proteomes" id="UP000215914"/>
    </source>
</evidence>
<reference evidence="4" key="1">
    <citation type="journal article" date="2017" name="Nature">
        <title>The sunflower genome provides insights into oil metabolism, flowering and Asterid evolution.</title>
        <authorList>
            <person name="Badouin H."/>
            <person name="Gouzy J."/>
            <person name="Grassa C.J."/>
            <person name="Murat F."/>
            <person name="Staton S.E."/>
            <person name="Cottret L."/>
            <person name="Lelandais-Briere C."/>
            <person name="Owens G.L."/>
            <person name="Carrere S."/>
            <person name="Mayjonade B."/>
            <person name="Legrand L."/>
            <person name="Gill N."/>
            <person name="Kane N.C."/>
            <person name="Bowers J.E."/>
            <person name="Hubner S."/>
            <person name="Bellec A."/>
            <person name="Berard A."/>
            <person name="Berges H."/>
            <person name="Blanchet N."/>
            <person name="Boniface M.C."/>
            <person name="Brunel D."/>
            <person name="Catrice O."/>
            <person name="Chaidir N."/>
            <person name="Claudel C."/>
            <person name="Donnadieu C."/>
            <person name="Faraut T."/>
            <person name="Fievet G."/>
            <person name="Helmstetter N."/>
            <person name="King M."/>
            <person name="Knapp S.J."/>
            <person name="Lai Z."/>
            <person name="Le Paslier M.C."/>
            <person name="Lippi Y."/>
            <person name="Lorenzon L."/>
            <person name="Mandel J.R."/>
            <person name="Marage G."/>
            <person name="Marchand G."/>
            <person name="Marquand E."/>
            <person name="Bret-Mestries E."/>
            <person name="Morien E."/>
            <person name="Nambeesan S."/>
            <person name="Nguyen T."/>
            <person name="Pegot-Espagnet P."/>
            <person name="Pouilly N."/>
            <person name="Raftis F."/>
            <person name="Sallet E."/>
            <person name="Schiex T."/>
            <person name="Thomas J."/>
            <person name="Vandecasteele C."/>
            <person name="Vares D."/>
            <person name="Vear F."/>
            <person name="Vautrin S."/>
            <person name="Crespi M."/>
            <person name="Mangin B."/>
            <person name="Burke J.M."/>
            <person name="Salse J."/>
            <person name="Munos S."/>
            <person name="Vincourt P."/>
            <person name="Rieseberg L.H."/>
            <person name="Langlade N.B."/>
        </authorList>
    </citation>
    <scope>NUCLEOTIDE SEQUENCE [LARGE SCALE GENOMIC DNA]</scope>
    <source>
        <strain evidence="4">cv. SF193</strain>
    </source>
</reference>
<dbReference type="InParanoid" id="A0A251T445"/>
<evidence type="ECO:0000256" key="1">
    <source>
        <dbReference type="SAM" id="MobiDB-lite"/>
    </source>
</evidence>
<keyword evidence="2" id="KW-0472">Membrane</keyword>
<gene>
    <name evidence="3" type="ORF">HannXRQ_Chr12g0378581</name>
</gene>
<keyword evidence="2" id="KW-0812">Transmembrane</keyword>
<feature type="transmembrane region" description="Helical" evidence="2">
    <location>
        <begin position="42"/>
        <end position="62"/>
    </location>
</feature>